<dbReference type="EMBL" id="GGEC01061209">
    <property type="protein sequence ID" value="MBX41693.1"/>
    <property type="molecule type" value="Transcribed_RNA"/>
</dbReference>
<organism evidence="1">
    <name type="scientific">Rhizophora mucronata</name>
    <name type="common">Asiatic mangrove</name>
    <dbReference type="NCBI Taxonomy" id="61149"/>
    <lineage>
        <taxon>Eukaryota</taxon>
        <taxon>Viridiplantae</taxon>
        <taxon>Streptophyta</taxon>
        <taxon>Embryophyta</taxon>
        <taxon>Tracheophyta</taxon>
        <taxon>Spermatophyta</taxon>
        <taxon>Magnoliopsida</taxon>
        <taxon>eudicotyledons</taxon>
        <taxon>Gunneridae</taxon>
        <taxon>Pentapetalae</taxon>
        <taxon>rosids</taxon>
        <taxon>fabids</taxon>
        <taxon>Malpighiales</taxon>
        <taxon>Rhizophoraceae</taxon>
        <taxon>Rhizophora</taxon>
    </lineage>
</organism>
<proteinExistence type="predicted"/>
<evidence type="ECO:0000313" key="1">
    <source>
        <dbReference type="EMBL" id="MBX41693.1"/>
    </source>
</evidence>
<sequence length="33" mass="3687">MLEAEIPIWSFFLPQTKSSLSLSLSHISSDGQH</sequence>
<dbReference type="AlphaFoldDB" id="A0A2P2NGX1"/>
<protein>
    <submittedName>
        <fullName evidence="1">Uncharacterized protein</fullName>
    </submittedName>
</protein>
<reference evidence="1" key="1">
    <citation type="submission" date="2018-02" db="EMBL/GenBank/DDBJ databases">
        <title>Rhizophora mucronata_Transcriptome.</title>
        <authorList>
            <person name="Meera S.P."/>
            <person name="Sreeshan A."/>
            <person name="Augustine A."/>
        </authorList>
    </citation>
    <scope>NUCLEOTIDE SEQUENCE</scope>
    <source>
        <tissue evidence="1">Leaf</tissue>
    </source>
</reference>
<accession>A0A2P2NGX1</accession>
<name>A0A2P2NGX1_RHIMU</name>